<evidence type="ECO:0000313" key="3">
    <source>
        <dbReference type="Proteomes" id="UP000634134"/>
    </source>
</evidence>
<gene>
    <name evidence="2" type="ORF">IEE83_23830</name>
</gene>
<keyword evidence="3" id="KW-1185">Reference proteome</keyword>
<dbReference type="InterPro" id="IPR017853">
    <property type="entry name" value="GH"/>
</dbReference>
<dbReference type="PANTHER" id="PTHR10357:SF205">
    <property type="entry name" value="O-GLYCOSYL HYDROLASE FAMILY 13"/>
    <property type="match status" value="1"/>
</dbReference>
<accession>A0ABR9WJ58</accession>
<evidence type="ECO:0000259" key="1">
    <source>
        <dbReference type="SMART" id="SM00642"/>
    </source>
</evidence>
<name>A0ABR9WJ58_9BACT</name>
<dbReference type="EMBL" id="JACYGY010000001">
    <property type="protein sequence ID" value="MBE9464926.1"/>
    <property type="molecule type" value="Genomic_DNA"/>
</dbReference>
<reference evidence="3" key="1">
    <citation type="submission" date="2023-07" db="EMBL/GenBank/DDBJ databases">
        <title>Dyadobacter sp. nov 'subterranea' isolated from contaminted grondwater.</title>
        <authorList>
            <person name="Szabo I."/>
            <person name="Al-Omari J."/>
            <person name="Szerdahelyi S.G."/>
            <person name="Rado J."/>
        </authorList>
    </citation>
    <scope>NUCLEOTIDE SEQUENCE [LARGE SCALE GENOMIC DNA]</scope>
    <source>
        <strain evidence="3">UP-52</strain>
    </source>
</reference>
<dbReference type="Pfam" id="PF00128">
    <property type="entry name" value="Alpha-amylase"/>
    <property type="match status" value="1"/>
</dbReference>
<dbReference type="InterPro" id="IPR006047">
    <property type="entry name" value="GH13_cat_dom"/>
</dbReference>
<organism evidence="2 3">
    <name type="scientific">Dyadobacter subterraneus</name>
    <dbReference type="NCBI Taxonomy" id="2773304"/>
    <lineage>
        <taxon>Bacteria</taxon>
        <taxon>Pseudomonadati</taxon>
        <taxon>Bacteroidota</taxon>
        <taxon>Cytophagia</taxon>
        <taxon>Cytophagales</taxon>
        <taxon>Spirosomataceae</taxon>
        <taxon>Dyadobacter</taxon>
    </lineage>
</organism>
<dbReference type="RefSeq" id="WP_194122949.1">
    <property type="nucleotide sequence ID" value="NZ_JACYGY010000001.1"/>
</dbReference>
<comment type="caution">
    <text evidence="2">The sequence shown here is derived from an EMBL/GenBank/DDBJ whole genome shotgun (WGS) entry which is preliminary data.</text>
</comment>
<sequence>MPAINQDKHIIYQIFTRLFDNQNTTNKVFGTISENGSGKFNNITTIALEAIKKFGITHVWYTGIIEHATLTDYSEFGIKTDHPLIVKGMAGSPYAVKDYYDVDPDLAVDIANRMKEFEALVKRTHDSDLKVIIDFVPNHVSRQYHSDTARSAGIKDFGEDDDTSVSFSPNNNFYYIPNQDFIVPEGHKPPVNVTAPYMERPAKATGNDVFQAQPSQYDWYETIKLNYGVDYLNGHATYFDPIPSTWLKMRDILTFWTTKGVDGFRCDMAEMVPVEFWGWVIPEIKKINPEIIFIAEIYNPAQYHNYLRNGKFTYLYDKVGLYNSLRRLMEGGGTVEDITRLWQQESGDISENMLRFLENHDEQRIASKYFAGDPWIAIPAMTLSATLHTGPLMIYFGQELGVNPNTSEGFQGEDGRTTIFDYWSVPEIQEFANGGKFDGELLGNDQKKLHAFYESLNKFVTKNEAVYAGSFYDLQWVNIDGQSQDYDKTRVYSYLRYTDKQKLLFIYNFDKEKSCHTNVRIPQDAWTDTLKLKSTGSYILKQVFPLLILTPNIKPLEITSTGIALTLPPVSVYVYEILED</sequence>
<feature type="domain" description="Glycosyl hydrolase family 13 catalytic" evidence="1">
    <location>
        <begin position="13"/>
        <end position="438"/>
    </location>
</feature>
<dbReference type="CDD" id="cd11349">
    <property type="entry name" value="AmyAc_3"/>
    <property type="match status" value="1"/>
</dbReference>
<proteinExistence type="predicted"/>
<dbReference type="Gene3D" id="3.20.20.80">
    <property type="entry name" value="Glycosidases"/>
    <property type="match status" value="2"/>
</dbReference>
<dbReference type="Proteomes" id="UP000634134">
    <property type="component" value="Unassembled WGS sequence"/>
</dbReference>
<dbReference type="SUPFAM" id="SSF51445">
    <property type="entry name" value="(Trans)glycosidases"/>
    <property type="match status" value="1"/>
</dbReference>
<evidence type="ECO:0000313" key="2">
    <source>
        <dbReference type="EMBL" id="MBE9464926.1"/>
    </source>
</evidence>
<dbReference type="PANTHER" id="PTHR10357">
    <property type="entry name" value="ALPHA-AMYLASE FAMILY MEMBER"/>
    <property type="match status" value="1"/>
</dbReference>
<dbReference type="SMART" id="SM00642">
    <property type="entry name" value="Aamy"/>
    <property type="match status" value="1"/>
</dbReference>
<protein>
    <submittedName>
        <fullName evidence="2">Alpha amylase C-terminal domain-containing protein</fullName>
    </submittedName>
</protein>